<dbReference type="InterPro" id="IPR022613">
    <property type="entry name" value="CH_CAMSAP_2"/>
</dbReference>
<proteinExistence type="inferred from homology"/>
<feature type="region of interest" description="Disordered" evidence="8">
    <location>
        <begin position="1556"/>
        <end position="1633"/>
    </location>
</feature>
<evidence type="ECO:0000256" key="8">
    <source>
        <dbReference type="SAM" id="MobiDB-lite"/>
    </source>
</evidence>
<dbReference type="GO" id="GO:0005516">
    <property type="term" value="F:calmodulin binding"/>
    <property type="evidence" value="ECO:0007669"/>
    <property type="project" value="InterPro"/>
</dbReference>
<dbReference type="Pfam" id="PF08683">
    <property type="entry name" value="CAMSAP_CKK"/>
    <property type="match status" value="1"/>
</dbReference>
<dbReference type="Pfam" id="PF11971">
    <property type="entry name" value="CAMSAP_CH"/>
    <property type="match status" value="1"/>
</dbReference>
<dbReference type="InterPro" id="IPR038209">
    <property type="entry name" value="CKK_dom_sf"/>
</dbReference>
<evidence type="ECO:0000256" key="5">
    <source>
        <dbReference type="ARBA" id="ARBA00023212"/>
    </source>
</evidence>
<dbReference type="Pfam" id="PF17095">
    <property type="entry name" value="CAMSAP_CC1"/>
    <property type="match status" value="1"/>
</dbReference>
<dbReference type="InterPro" id="IPR014797">
    <property type="entry name" value="CKK_CAMSAP"/>
</dbReference>
<feature type="compositionally biased region" description="Polar residues" evidence="8">
    <location>
        <begin position="774"/>
        <end position="798"/>
    </location>
</feature>
<feature type="non-terminal residue" evidence="11">
    <location>
        <position position="1633"/>
    </location>
</feature>
<evidence type="ECO:0000259" key="10">
    <source>
        <dbReference type="PROSITE" id="PS51508"/>
    </source>
</evidence>
<comment type="similarity">
    <text evidence="6">Belongs to the CAMSAP1 family.</text>
</comment>
<feature type="region of interest" description="Disordered" evidence="8">
    <location>
        <begin position="1262"/>
        <end position="1416"/>
    </location>
</feature>
<comment type="caution">
    <text evidence="11">The sequence shown here is derived from an EMBL/GenBank/DDBJ whole genome shotgun (WGS) entry which is preliminary data.</text>
</comment>
<dbReference type="SUPFAM" id="SSF47576">
    <property type="entry name" value="Calponin-homology domain, CH-domain"/>
    <property type="match status" value="1"/>
</dbReference>
<accession>A0AA40HMD3</accession>
<dbReference type="GO" id="GO:0030507">
    <property type="term" value="F:spectrin binding"/>
    <property type="evidence" value="ECO:0007669"/>
    <property type="project" value="InterPro"/>
</dbReference>
<evidence type="ECO:0000313" key="11">
    <source>
        <dbReference type="EMBL" id="KAK1333911.1"/>
    </source>
</evidence>
<dbReference type="FunFam" id="3.10.20.360:FF:000001">
    <property type="entry name" value="Calmodulin-regulated spectrin-associated protein 3 isoform 2"/>
    <property type="match status" value="1"/>
</dbReference>
<evidence type="ECO:0000256" key="2">
    <source>
        <dbReference type="ARBA" id="ARBA00022490"/>
    </source>
</evidence>
<dbReference type="PROSITE" id="PS50021">
    <property type="entry name" value="CH"/>
    <property type="match status" value="1"/>
</dbReference>
<feature type="domain" description="CKK" evidence="10">
    <location>
        <begin position="1431"/>
        <end position="1565"/>
    </location>
</feature>
<keyword evidence="2" id="KW-0963">Cytoplasm</keyword>
<gene>
    <name evidence="11" type="ORF">QTO34_004909</name>
</gene>
<feature type="coiled-coil region" evidence="7">
    <location>
        <begin position="859"/>
        <end position="889"/>
    </location>
</feature>
<dbReference type="Gene3D" id="3.10.20.360">
    <property type="entry name" value="CKK domain"/>
    <property type="match status" value="1"/>
</dbReference>
<feature type="region of interest" description="Disordered" evidence="8">
    <location>
        <begin position="1177"/>
        <end position="1241"/>
    </location>
</feature>
<protein>
    <recommendedName>
        <fullName evidence="13">Calmodulin regulated spectrin associated protein 1</fullName>
    </recommendedName>
</protein>
<keyword evidence="3 6" id="KW-0493">Microtubule</keyword>
<evidence type="ECO:0008006" key="13">
    <source>
        <dbReference type="Google" id="ProtNLM"/>
    </source>
</evidence>
<feature type="compositionally biased region" description="Basic and acidic residues" evidence="8">
    <location>
        <begin position="750"/>
        <end position="772"/>
    </location>
</feature>
<dbReference type="EMBL" id="JAULJE010000015">
    <property type="protein sequence ID" value="KAK1333911.1"/>
    <property type="molecule type" value="Genomic_DNA"/>
</dbReference>
<dbReference type="Proteomes" id="UP001177744">
    <property type="component" value="Unassembled WGS sequence"/>
</dbReference>
<dbReference type="GO" id="GO:0007026">
    <property type="term" value="P:negative regulation of microtubule depolymerization"/>
    <property type="evidence" value="ECO:0007669"/>
    <property type="project" value="TreeGrafter"/>
</dbReference>
<feature type="region of interest" description="Disordered" evidence="8">
    <location>
        <begin position="653"/>
        <end position="736"/>
    </location>
</feature>
<evidence type="ECO:0000313" key="12">
    <source>
        <dbReference type="Proteomes" id="UP001177744"/>
    </source>
</evidence>
<dbReference type="InterPro" id="IPR058042">
    <property type="entry name" value="CAMSAP_N"/>
</dbReference>
<feature type="compositionally biased region" description="Basic and acidic residues" evidence="8">
    <location>
        <begin position="593"/>
        <end position="611"/>
    </location>
</feature>
<feature type="region of interest" description="Disordered" evidence="8">
    <location>
        <begin position="1048"/>
        <end position="1155"/>
    </location>
</feature>
<evidence type="ECO:0000256" key="1">
    <source>
        <dbReference type="ARBA" id="ARBA00004245"/>
    </source>
</evidence>
<dbReference type="InterPro" id="IPR011033">
    <property type="entry name" value="PRC_barrel-like_sf"/>
</dbReference>
<organism evidence="11 12">
    <name type="scientific">Cnephaeus nilssonii</name>
    <name type="common">Northern bat</name>
    <name type="synonym">Eptesicus nilssonii</name>
    <dbReference type="NCBI Taxonomy" id="3371016"/>
    <lineage>
        <taxon>Eukaryota</taxon>
        <taxon>Metazoa</taxon>
        <taxon>Chordata</taxon>
        <taxon>Craniata</taxon>
        <taxon>Vertebrata</taxon>
        <taxon>Euteleostomi</taxon>
        <taxon>Mammalia</taxon>
        <taxon>Eutheria</taxon>
        <taxon>Laurasiatheria</taxon>
        <taxon>Chiroptera</taxon>
        <taxon>Yangochiroptera</taxon>
        <taxon>Vespertilionidae</taxon>
        <taxon>Cnephaeus</taxon>
    </lineage>
</organism>
<feature type="domain" description="Calponin-homology (CH)" evidence="9">
    <location>
        <begin position="216"/>
        <end position="331"/>
    </location>
</feature>
<evidence type="ECO:0000256" key="3">
    <source>
        <dbReference type="ARBA" id="ARBA00022701"/>
    </source>
</evidence>
<feature type="compositionally biased region" description="Basic and acidic residues" evidence="8">
    <location>
        <begin position="1077"/>
        <end position="1089"/>
    </location>
</feature>
<feature type="region of interest" description="Disordered" evidence="8">
    <location>
        <begin position="550"/>
        <end position="580"/>
    </location>
</feature>
<dbReference type="GO" id="GO:0051011">
    <property type="term" value="F:microtubule minus-end binding"/>
    <property type="evidence" value="ECO:0007669"/>
    <property type="project" value="TreeGrafter"/>
</dbReference>
<evidence type="ECO:0000256" key="7">
    <source>
        <dbReference type="SAM" id="Coils"/>
    </source>
</evidence>
<dbReference type="PROSITE" id="PS51508">
    <property type="entry name" value="CKK"/>
    <property type="match status" value="1"/>
</dbReference>
<feature type="compositionally biased region" description="Low complexity" evidence="8">
    <location>
        <begin position="1619"/>
        <end position="1633"/>
    </location>
</feature>
<feature type="region of interest" description="Disordered" evidence="8">
    <location>
        <begin position="750"/>
        <end position="858"/>
    </location>
</feature>
<feature type="compositionally biased region" description="Basic and acidic residues" evidence="8">
    <location>
        <begin position="689"/>
        <end position="699"/>
    </location>
</feature>
<feature type="compositionally biased region" description="Basic and acidic residues" evidence="8">
    <location>
        <begin position="841"/>
        <end position="855"/>
    </location>
</feature>
<keyword evidence="4 7" id="KW-0175">Coiled coil</keyword>
<feature type="region of interest" description="Disordered" evidence="8">
    <location>
        <begin position="593"/>
        <end position="640"/>
    </location>
</feature>
<name>A0AA40HMD3_CNENI</name>
<dbReference type="CDD" id="cd22265">
    <property type="entry name" value="UDM1_RNF168"/>
    <property type="match status" value="1"/>
</dbReference>
<feature type="compositionally biased region" description="Basic and acidic residues" evidence="8">
    <location>
        <begin position="1341"/>
        <end position="1350"/>
    </location>
</feature>
<feature type="compositionally biased region" description="Basic and acidic residues" evidence="8">
    <location>
        <begin position="1264"/>
        <end position="1314"/>
    </location>
</feature>
<dbReference type="InterPro" id="IPR036872">
    <property type="entry name" value="CH_dom_sf"/>
</dbReference>
<dbReference type="PANTHER" id="PTHR21595:SF3">
    <property type="entry name" value="CALMODULIN-REGULATED SPECTRIN-ASSOCIATED PROTEIN 1"/>
    <property type="match status" value="1"/>
</dbReference>
<evidence type="ECO:0000256" key="4">
    <source>
        <dbReference type="ARBA" id="ARBA00023054"/>
    </source>
</evidence>
<feature type="compositionally biased region" description="Low complexity" evidence="8">
    <location>
        <begin position="1361"/>
        <end position="1376"/>
    </location>
</feature>
<comment type="subcellular location">
    <subcellularLocation>
        <location evidence="1">Cytoplasm</location>
        <location evidence="1">Cytoskeleton</location>
    </subcellularLocation>
</comment>
<dbReference type="SUPFAM" id="SSF50346">
    <property type="entry name" value="PRC-barrel domain"/>
    <property type="match status" value="1"/>
</dbReference>
<dbReference type="InterPro" id="IPR032940">
    <property type="entry name" value="CAMSAP"/>
</dbReference>
<dbReference type="GO" id="GO:0036449">
    <property type="term" value="C:microtubule minus-end"/>
    <property type="evidence" value="ECO:0007669"/>
    <property type="project" value="TreeGrafter"/>
</dbReference>
<keyword evidence="5" id="KW-0206">Cytoskeleton</keyword>
<dbReference type="SMART" id="SM01051">
    <property type="entry name" value="CAMSAP_CKK"/>
    <property type="match status" value="1"/>
</dbReference>
<dbReference type="PANTHER" id="PTHR21595">
    <property type="entry name" value="PATRONIN"/>
    <property type="match status" value="1"/>
</dbReference>
<dbReference type="GO" id="GO:0031175">
    <property type="term" value="P:neuron projection development"/>
    <property type="evidence" value="ECO:0007669"/>
    <property type="project" value="InterPro"/>
</dbReference>
<feature type="region of interest" description="Disordered" evidence="8">
    <location>
        <begin position="348"/>
        <end position="472"/>
    </location>
</feature>
<evidence type="ECO:0000259" key="9">
    <source>
        <dbReference type="PROSITE" id="PS50021"/>
    </source>
</evidence>
<feature type="compositionally biased region" description="Acidic residues" evidence="8">
    <location>
        <begin position="723"/>
        <end position="733"/>
    </location>
</feature>
<dbReference type="GO" id="GO:0031122">
    <property type="term" value="P:cytoplasmic microtubule organization"/>
    <property type="evidence" value="ECO:0007669"/>
    <property type="project" value="TreeGrafter"/>
</dbReference>
<keyword evidence="12" id="KW-1185">Reference proteome</keyword>
<evidence type="ECO:0000256" key="6">
    <source>
        <dbReference type="PROSITE-ProRule" id="PRU00841"/>
    </source>
</evidence>
<feature type="compositionally biased region" description="Basic residues" evidence="8">
    <location>
        <begin position="1331"/>
        <end position="1340"/>
    </location>
</feature>
<dbReference type="Pfam" id="PF25532">
    <property type="entry name" value="CH_CAMSAP2_N"/>
    <property type="match status" value="1"/>
</dbReference>
<sequence length="1633" mass="178803">MVDAGGRPGGDGWRRMEAAPDGAADVVPLDRYDPARAKIAANLQWLCAKAYGRDNIPEDLRDPFYIDQYEQEHIKPPVIKLLLSGELYCRVCSLILKGDQAAALQGHQSVIQALSRKGIYVMESDDTPVTDPDLSHAPIKMSAHMAMVDALMMAYTVEMISIEKVVASVKRFSTFSASKELPYDLEDAMVFWVNKVNLKMREITEKEVKLKQQFLESPAHQKVRYRREHLSARQPPHFPLLEDLMRDGSDGAALLAVVHYYCPEHMKLDDVCLKEVTSMADSLYNIRLLREFSNEYLNRCFYLTLEDMLYAPLVLKPNVMVFIAELFWWFENVRPDFVQPRDVQELKDAKTVAHQKSSRPPVPISNATKRSFLGGPAGAASPAEPPSPAQPPAEGCPRQHLHLEEPDPLGRGTSAFSPSHPLLPLRQRQQRAAPGEDPPDERHRSNSLTRVDGQPRGAAVAWPEKKHRPASQPAPFALHHAASCDADPSSGDSVSLARSISKDSLASNILPLTPQNQPQPPALRASGKSLLNNVDIEDEDEELVAIVRTDGAPHGSDLGPATSARPPQRPAGPVESKPDSFFLEPLMPAVLRPAKEKQAVSKEDECGEGRLRSCAARRPSEGPPLGRRKAPGSYGTRDLNRTFTPISSAELCAEAGPQVGEARGEPLASGSFDPSSQGQSPDGFFLHVARADEAPEGRLHSSRARSPLARDPEPWTVLRQDSDSDVAELEEAEHDFLGADLPVLMGRYAGEEESAKLQEDMQVKEHEDKDGASGRSSPCLSTISQLSGASVASGSARMTSFAERKLQRLSSCETKSSTSSSQKTTPDASESCPAPLTTWKQKREQSPGRQGRDHASLLASELVQLHMQLEEKRRAIEAQKKKMEALSARQRLKLGKAAFLHVVKKGKAEAGPQPLKPEPNEEDFSGAVSKTEEFLAREQGRGDVGEGQDADREGLALLQQHRQDPAALPELEKSKALSAALLEVAGDGLDAGEGDLSIEKLNETISTLQQAILRISQQQEQLLMKSPVPPTPGVRNNATDPKVKASIHFVEPLSPTGVTGHRRPPRLGQGRNSRAGRPAELKVTKDRQQGSRSKTPTPSVEALPHLRSFPPRTPPDPGWDGVADPGSGPPEKGFLDSYRLHDASNQRALTLPSPKDANILSEQMSLKEALGLGLKDVGLGAPAVSGKEGVPADGPPRSKASLIEVDLSDLKAPDEDGPPGPESSVDLSADGDQKSGVGFFFKDEQKAEDELAKKRAAFLLKQQRKAEEARVRKQQLEAEVELKRDEARRKAEEDRIRKEEEKARRELIKQEYLRRKQQQILEEQGLGNSKSKPRKPRPKSVHREEPRGDSGTKCSSTPENLSRAQSGSSLSLASAATTEPESVHSGGTPAPRVESLEALPILSRNPSRSTDRDWETASAASSLASVAEYTGPKLFKEPSSKSNKPIIHNAVSHCCLAGKVNEPHKNSILEELEKCEANHYIILFRDAGCQFRALYCYYPDSEEICKLTGTGPRSISKKMIDKLYKYSSDRKQFNLIPAKTMSVSVDALTIHNHLWQPKRPAAPKKTQARKRPGRAVPTPTFSSVGYGVQSHRPRSDGQRAGSLPPPRSQEERGGCTPVRARLLRSLSPRLPAA</sequence>
<feature type="compositionally biased region" description="Low complexity" evidence="8">
    <location>
        <begin position="810"/>
        <end position="825"/>
    </location>
</feature>
<comment type="domain">
    <text evidence="6">The CKK domain binds microtubules.</text>
</comment>
<dbReference type="InterPro" id="IPR031372">
    <property type="entry name" value="CAMSAP_CC1"/>
</dbReference>
<reference evidence="11" key="1">
    <citation type="submission" date="2023-06" db="EMBL/GenBank/DDBJ databases">
        <title>Reference genome for the Northern bat (Eptesicus nilssonii), a most northern bat species.</title>
        <authorList>
            <person name="Laine V.N."/>
            <person name="Pulliainen A.T."/>
            <person name="Lilley T.M."/>
        </authorList>
    </citation>
    <scope>NUCLEOTIDE SEQUENCE</scope>
    <source>
        <strain evidence="11">BLF_Eptnil</strain>
        <tissue evidence="11">Kidney</tissue>
    </source>
</reference>
<dbReference type="InterPro" id="IPR001715">
    <property type="entry name" value="CH_dom"/>
</dbReference>